<evidence type="ECO:0000313" key="4">
    <source>
        <dbReference type="Proteomes" id="UP000637578"/>
    </source>
</evidence>
<feature type="transmembrane region" description="Helical" evidence="2">
    <location>
        <begin position="71"/>
        <end position="92"/>
    </location>
</feature>
<dbReference type="AlphaFoldDB" id="A0A8J3FZ04"/>
<reference evidence="3" key="2">
    <citation type="submission" date="2020-09" db="EMBL/GenBank/DDBJ databases">
        <authorList>
            <person name="Sun Q."/>
            <person name="Zhou Y."/>
        </authorList>
    </citation>
    <scope>NUCLEOTIDE SEQUENCE</scope>
    <source>
        <strain evidence="3">CGMCC 4.5737</strain>
    </source>
</reference>
<evidence type="ECO:0000256" key="2">
    <source>
        <dbReference type="SAM" id="Phobius"/>
    </source>
</evidence>
<reference evidence="3" key="1">
    <citation type="journal article" date="2014" name="Int. J. Syst. Evol. Microbiol.">
        <title>Complete genome sequence of Corynebacterium casei LMG S-19264T (=DSM 44701T), isolated from a smear-ripened cheese.</title>
        <authorList>
            <consortium name="US DOE Joint Genome Institute (JGI-PGF)"/>
            <person name="Walter F."/>
            <person name="Albersmeier A."/>
            <person name="Kalinowski J."/>
            <person name="Ruckert C."/>
        </authorList>
    </citation>
    <scope>NUCLEOTIDE SEQUENCE</scope>
    <source>
        <strain evidence="3">CGMCC 4.5737</strain>
    </source>
</reference>
<proteinExistence type="predicted"/>
<keyword evidence="4" id="KW-1185">Reference proteome</keyword>
<feature type="transmembrane region" description="Helical" evidence="2">
    <location>
        <begin position="104"/>
        <end position="124"/>
    </location>
</feature>
<sequence>MSRHGAAEPAPSGRERDEWKDVTRKPRRVKVVLADRAGSRRLVRNAAPTIEPNSAGETLVRELVRSQLRMALGLAAVAVVLLAGLPAFFQLMPEVANGTVFGVRVPWLLLGFVAYPVLVGVGLLHNRLAERNERDFVDMLDR</sequence>
<dbReference type="RefSeq" id="WP_229686765.1">
    <property type="nucleotide sequence ID" value="NZ_BMMK01000036.1"/>
</dbReference>
<dbReference type="EMBL" id="BMMK01000036">
    <property type="protein sequence ID" value="GGM76298.1"/>
    <property type="molecule type" value="Genomic_DNA"/>
</dbReference>
<feature type="compositionally biased region" description="Basic and acidic residues" evidence="1">
    <location>
        <begin position="13"/>
        <end position="22"/>
    </location>
</feature>
<accession>A0A8J3FZ04</accession>
<evidence type="ECO:0000313" key="3">
    <source>
        <dbReference type="EMBL" id="GGM76298.1"/>
    </source>
</evidence>
<protein>
    <submittedName>
        <fullName evidence="3">Uncharacterized protein</fullName>
    </submittedName>
</protein>
<dbReference type="Proteomes" id="UP000637578">
    <property type="component" value="Unassembled WGS sequence"/>
</dbReference>
<comment type="caution">
    <text evidence="3">The sequence shown here is derived from an EMBL/GenBank/DDBJ whole genome shotgun (WGS) entry which is preliminary data.</text>
</comment>
<organism evidence="3 4">
    <name type="scientific">Longimycelium tulufanense</name>
    <dbReference type="NCBI Taxonomy" id="907463"/>
    <lineage>
        <taxon>Bacteria</taxon>
        <taxon>Bacillati</taxon>
        <taxon>Actinomycetota</taxon>
        <taxon>Actinomycetes</taxon>
        <taxon>Pseudonocardiales</taxon>
        <taxon>Pseudonocardiaceae</taxon>
        <taxon>Longimycelium</taxon>
    </lineage>
</organism>
<keyword evidence="2" id="KW-1133">Transmembrane helix</keyword>
<name>A0A8J3FZ04_9PSEU</name>
<feature type="region of interest" description="Disordered" evidence="1">
    <location>
        <begin position="1"/>
        <end position="22"/>
    </location>
</feature>
<evidence type="ECO:0000256" key="1">
    <source>
        <dbReference type="SAM" id="MobiDB-lite"/>
    </source>
</evidence>
<keyword evidence="2" id="KW-0812">Transmembrane</keyword>
<gene>
    <name evidence="3" type="ORF">GCM10012275_53830</name>
</gene>
<keyword evidence="2" id="KW-0472">Membrane</keyword>